<name>A0A7G2CN74_9TRYP</name>
<evidence type="ECO:0000313" key="2">
    <source>
        <dbReference type="EMBL" id="CAD2220033.1"/>
    </source>
</evidence>
<feature type="compositionally biased region" description="Polar residues" evidence="1">
    <location>
        <begin position="1"/>
        <end position="14"/>
    </location>
</feature>
<feature type="compositionally biased region" description="Polar residues" evidence="1">
    <location>
        <begin position="50"/>
        <end position="89"/>
    </location>
</feature>
<proteinExistence type="predicted"/>
<feature type="region of interest" description="Disordered" evidence="1">
    <location>
        <begin position="918"/>
        <end position="940"/>
    </location>
</feature>
<feature type="compositionally biased region" description="Low complexity" evidence="1">
    <location>
        <begin position="524"/>
        <end position="533"/>
    </location>
</feature>
<feature type="compositionally biased region" description="Polar residues" evidence="1">
    <location>
        <begin position="229"/>
        <end position="238"/>
    </location>
</feature>
<feature type="compositionally biased region" description="Acidic residues" evidence="1">
    <location>
        <begin position="258"/>
        <end position="272"/>
    </location>
</feature>
<feature type="region of interest" description="Disordered" evidence="1">
    <location>
        <begin position="1"/>
        <end position="161"/>
    </location>
</feature>
<feature type="compositionally biased region" description="Polar residues" evidence="1">
    <location>
        <begin position="99"/>
        <end position="117"/>
    </location>
</feature>
<reference evidence="2 3" key="1">
    <citation type="submission" date="2020-08" db="EMBL/GenBank/DDBJ databases">
        <authorList>
            <person name="Newling K."/>
            <person name="Davey J."/>
            <person name="Forrester S."/>
        </authorList>
    </citation>
    <scope>NUCLEOTIDE SEQUENCE [LARGE SCALE GENOMIC DNA]</scope>
    <source>
        <strain evidence="3">Crithidia deanei Carvalho (ATCC PRA-265)</strain>
    </source>
</reference>
<feature type="compositionally biased region" description="Polar residues" evidence="1">
    <location>
        <begin position="540"/>
        <end position="551"/>
    </location>
</feature>
<dbReference type="EMBL" id="LR877160">
    <property type="protein sequence ID" value="CAD2220033.1"/>
    <property type="molecule type" value="Genomic_DNA"/>
</dbReference>
<dbReference type="Proteomes" id="UP000515908">
    <property type="component" value="Chromosome 16"/>
</dbReference>
<feature type="compositionally biased region" description="Basic and acidic residues" evidence="1">
    <location>
        <begin position="26"/>
        <end position="36"/>
    </location>
</feature>
<dbReference type="OrthoDB" id="10687803at2759"/>
<dbReference type="VEuPathDB" id="TriTrypDB:ADEAN_000754700"/>
<feature type="compositionally biased region" description="Polar residues" evidence="1">
    <location>
        <begin position="465"/>
        <end position="474"/>
    </location>
</feature>
<dbReference type="AlphaFoldDB" id="A0A7G2CN74"/>
<feature type="compositionally biased region" description="Polar residues" evidence="1">
    <location>
        <begin position="146"/>
        <end position="158"/>
    </location>
</feature>
<feature type="region of interest" description="Disordered" evidence="1">
    <location>
        <begin position="223"/>
        <end position="278"/>
    </location>
</feature>
<accession>A0A7G2CN74</accession>
<feature type="compositionally biased region" description="Polar residues" evidence="1">
    <location>
        <begin position="435"/>
        <end position="445"/>
    </location>
</feature>
<keyword evidence="3" id="KW-1185">Reference proteome</keyword>
<feature type="compositionally biased region" description="Low complexity" evidence="1">
    <location>
        <begin position="931"/>
        <end position="940"/>
    </location>
</feature>
<feature type="region of interest" description="Disordered" evidence="1">
    <location>
        <begin position="524"/>
        <end position="565"/>
    </location>
</feature>
<feature type="region of interest" description="Disordered" evidence="1">
    <location>
        <begin position="430"/>
        <end position="479"/>
    </location>
</feature>
<evidence type="ECO:0000313" key="3">
    <source>
        <dbReference type="Proteomes" id="UP000515908"/>
    </source>
</evidence>
<evidence type="ECO:0000256" key="1">
    <source>
        <dbReference type="SAM" id="MobiDB-lite"/>
    </source>
</evidence>
<gene>
    <name evidence="2" type="ORF">ADEAN_000754700</name>
</gene>
<protein>
    <submittedName>
        <fullName evidence="2">Uncharacterized protein</fullName>
    </submittedName>
</protein>
<organism evidence="2 3">
    <name type="scientific">Angomonas deanei</name>
    <dbReference type="NCBI Taxonomy" id="59799"/>
    <lineage>
        <taxon>Eukaryota</taxon>
        <taxon>Discoba</taxon>
        <taxon>Euglenozoa</taxon>
        <taxon>Kinetoplastea</taxon>
        <taxon>Metakinetoplastina</taxon>
        <taxon>Trypanosomatida</taxon>
        <taxon>Trypanosomatidae</taxon>
        <taxon>Strigomonadinae</taxon>
        <taxon>Angomonas</taxon>
    </lineage>
</organism>
<feature type="compositionally biased region" description="Basic residues" evidence="1">
    <location>
        <begin position="554"/>
        <end position="565"/>
    </location>
</feature>
<sequence length="1030" mass="115979">MSETSSNPRESTITFPEEGGHPNNNADREKSVHLFQERITTLLIDDPSEITFTPSSNRKTHLSSEASSSTNHHGNQIKSSTHHAQTAATGGSVRLFKSASHNSSLTKSPTSETNTTAPAARVEDTTTLKPLPNTEFLLASAKGDDNQNNGDHLSQSKGSRAAQDIIFRTQNKNNMSSKGGNAANANNGLEKEKKMLQNVKQHQKELQEFETILKNVEKDAQRTKKKYLQKQSFSAPNRSTHDSDEEAYSKDQALQNIDSEEDEDVFETEENENNAHQTNYLGNVRKYNNNVQLALAEEYYHDRNPPPQSGTAPKDNTVNHSTVTLQDLEKQSALSWTKTRHLLTNQHGGSGNTTKSAFNKDAIRRGIYEYINESEQKLKATRVTRKNKIAKELAHTSNTTHNNNLEKEPNAYFVNSYNNFHFDGEKKEEIDWGNESPSTSQTNPKTDLPSVDSPPESPSLGTAAFPNTANPRSTSDIDAIIHGDDDDAILLFDFNNDERFLHLSESSENVLLSKLLLMANQDHTTNQNHQNTTGGRRRSLSASDTQKLLTSEKQKKKGKHVKSGASKKVKVVPLAPSIGVAEKYNNIIRKEIYENEEKELMAHNFKSKEFQQSYKLLETLKPTRREMLEKSLNNQNNTVDPFSWEEKYAVRSSSCPPLTIENNNNNSTKQIKANPNNTTNNNNNVFANTAYVLQEKQTIIMKELDQMKREKSFMATLKYLDFLWCISKRNLAIGGTNPTQNTNSKEVPLLAVDHTIQDCREIMFQYRSPNKEDNHNSDSTIQEEQMEFKAAVERNFETNLLSNFSVQSILQKIALLFYINSKNYKIFMSQTYEKFNNYYDYEGIFRTIDKTIKGKEVSNAITVRVTLHGVRRVPLQSMSSNTAGLLPVIHNNNNNNTSANSAGEYYITIKAEKLLIHSSPVSPDDNHNHNETNNNNSSNSKNVSFYGQTFTIHLYDSNSIMYFFLSQKPVGVAISAADHSGDNHGNNNKIAEGGFHVQSNNSSKSKTHLWLPLKGKNCYKTELKLTIEIL</sequence>